<evidence type="ECO:0000256" key="2">
    <source>
        <dbReference type="SAM" id="MobiDB-lite"/>
    </source>
</evidence>
<accession>A0A9N9ISM2</accession>
<feature type="compositionally biased region" description="Polar residues" evidence="2">
    <location>
        <begin position="435"/>
        <end position="444"/>
    </location>
</feature>
<comment type="caution">
    <text evidence="4">The sequence shown here is derived from an EMBL/GenBank/DDBJ whole genome shotgun (WGS) entry which is preliminary data.</text>
</comment>
<keyword evidence="1" id="KW-0175">Coiled coil</keyword>
<dbReference type="Pfam" id="PF00788">
    <property type="entry name" value="RA"/>
    <property type="match status" value="1"/>
</dbReference>
<organism evidence="4 5">
    <name type="scientific">Acaulospora morrowiae</name>
    <dbReference type="NCBI Taxonomy" id="94023"/>
    <lineage>
        <taxon>Eukaryota</taxon>
        <taxon>Fungi</taxon>
        <taxon>Fungi incertae sedis</taxon>
        <taxon>Mucoromycota</taxon>
        <taxon>Glomeromycotina</taxon>
        <taxon>Glomeromycetes</taxon>
        <taxon>Diversisporales</taxon>
        <taxon>Acaulosporaceae</taxon>
        <taxon>Acaulospora</taxon>
    </lineage>
</organism>
<feature type="region of interest" description="Disordered" evidence="2">
    <location>
        <begin position="423"/>
        <end position="455"/>
    </location>
</feature>
<feature type="region of interest" description="Disordered" evidence="2">
    <location>
        <begin position="170"/>
        <end position="199"/>
    </location>
</feature>
<evidence type="ECO:0000259" key="3">
    <source>
        <dbReference type="PROSITE" id="PS50200"/>
    </source>
</evidence>
<feature type="domain" description="Ras-associating" evidence="3">
    <location>
        <begin position="10"/>
        <end position="99"/>
    </location>
</feature>
<evidence type="ECO:0000313" key="4">
    <source>
        <dbReference type="EMBL" id="CAG8749700.1"/>
    </source>
</evidence>
<dbReference type="PROSITE" id="PS50200">
    <property type="entry name" value="RA"/>
    <property type="match status" value="1"/>
</dbReference>
<dbReference type="OrthoDB" id="196165at2759"/>
<proteinExistence type="predicted"/>
<dbReference type="AlphaFoldDB" id="A0A9N9ISM2"/>
<dbReference type="InterPro" id="IPR000159">
    <property type="entry name" value="RA_dom"/>
</dbReference>
<name>A0A9N9ISM2_9GLOM</name>
<evidence type="ECO:0000313" key="5">
    <source>
        <dbReference type="Proteomes" id="UP000789342"/>
    </source>
</evidence>
<dbReference type="InterPro" id="IPR029071">
    <property type="entry name" value="Ubiquitin-like_domsf"/>
</dbReference>
<gene>
    <name evidence="4" type="ORF">AMORRO_LOCUS15264</name>
</gene>
<dbReference type="Gene3D" id="3.10.20.90">
    <property type="entry name" value="Phosphatidylinositol 3-kinase Catalytic Subunit, Chain A, domain 1"/>
    <property type="match status" value="1"/>
</dbReference>
<feature type="coiled-coil region" evidence="1">
    <location>
        <begin position="464"/>
        <end position="491"/>
    </location>
</feature>
<dbReference type="Proteomes" id="UP000789342">
    <property type="component" value="Unassembled WGS sequence"/>
</dbReference>
<feature type="non-terminal residue" evidence="4">
    <location>
        <position position="1"/>
    </location>
</feature>
<protein>
    <submittedName>
        <fullName evidence="4">14555_t:CDS:1</fullName>
    </submittedName>
</protein>
<dbReference type="SUPFAM" id="SSF54236">
    <property type="entry name" value="Ubiquitin-like"/>
    <property type="match status" value="1"/>
</dbReference>
<feature type="non-terminal residue" evidence="4">
    <location>
        <position position="491"/>
    </location>
</feature>
<dbReference type="GO" id="GO:0007165">
    <property type="term" value="P:signal transduction"/>
    <property type="evidence" value="ECO:0007669"/>
    <property type="project" value="InterPro"/>
</dbReference>
<feature type="compositionally biased region" description="Basic and acidic residues" evidence="2">
    <location>
        <begin position="181"/>
        <end position="199"/>
    </location>
</feature>
<keyword evidence="5" id="KW-1185">Reference proteome</keyword>
<sequence length="491" mass="55595">PSAQSPVYSVFRIFAGKNIMTDDEFKIALLSPTTSVKDLIKQTLNRFKLDSEDSWIDYYITVKEMDGDQVRLNSHDLPLEIYKSLIVSSVSLPTVRKSSISSFSSTSSNISEHDVIKTLDLQNENQNAVCFFLNKKSKRDSRSSDERKFRVRVLAYADDLPAQLRVKGNQIPRTSMSVPKHLAEKASRRRSREEGKPKEKSVIINSHATVVNVIEKAINKFGITDGIAYDNSRILDIDDEKLRYQLMVIVDGEEKPLQPETAISSVFLSPNFQHLSIDSLDSSASLSFEYRPDEPIFVLRLLRLEDLQSRTMPSAAEIKRITQDALQSVVPKRLSDQNSAQQNVDLQSRKALIEQQREYSRAKQNSILAARKNTSQGIDIVTSMGAIRSSRIFGSKVRYSFVPRTGEEIDISELIEDIWSDDGMSNEDTDLPPVSRSSIDSLRNSDGYKVSTPRITSKSTKHDIDVLEKIVDETQNDVQSLEERIERVLRK</sequence>
<evidence type="ECO:0000256" key="1">
    <source>
        <dbReference type="SAM" id="Coils"/>
    </source>
</evidence>
<dbReference type="EMBL" id="CAJVPV010034840">
    <property type="protein sequence ID" value="CAG8749700.1"/>
    <property type="molecule type" value="Genomic_DNA"/>
</dbReference>
<reference evidence="4" key="1">
    <citation type="submission" date="2021-06" db="EMBL/GenBank/DDBJ databases">
        <authorList>
            <person name="Kallberg Y."/>
            <person name="Tangrot J."/>
            <person name="Rosling A."/>
        </authorList>
    </citation>
    <scope>NUCLEOTIDE SEQUENCE</scope>
    <source>
        <strain evidence="4">CL551</strain>
    </source>
</reference>